<dbReference type="InterPro" id="IPR046791">
    <property type="entry name" value="Polycystin_dom"/>
</dbReference>
<keyword evidence="3" id="KW-0812">Transmembrane</keyword>
<name>A0A3P7K5C0_STRVU</name>
<protein>
    <recommendedName>
        <fullName evidence="7">Polycystin domain-containing protein</fullName>
    </recommendedName>
</protein>
<dbReference type="GO" id="GO:0016020">
    <property type="term" value="C:membrane"/>
    <property type="evidence" value="ECO:0007669"/>
    <property type="project" value="UniProtKB-SubCell"/>
</dbReference>
<dbReference type="GO" id="GO:0050982">
    <property type="term" value="P:detection of mechanical stimulus"/>
    <property type="evidence" value="ECO:0007669"/>
    <property type="project" value="TreeGrafter"/>
</dbReference>
<sequence length="137" mass="15583">MINYAVFLALISFVALAECSVQKYFFTKIIGDLFVNSKTTVQDKSFVEISAIDDIWDFLDDEFLTSLYQTDAPTTDQNAMVYYNNKLLGSPRIRMLKVKNTSCTVAKSFSREIIECFSNYNPAVEDKQRFGPANSEP</sequence>
<feature type="domain" description="Polycystin" evidence="7">
    <location>
        <begin position="46"/>
        <end position="132"/>
    </location>
</feature>
<keyword evidence="9" id="KW-1185">Reference proteome</keyword>
<evidence type="ECO:0000313" key="8">
    <source>
        <dbReference type="EMBL" id="VDM66465.1"/>
    </source>
</evidence>
<proteinExistence type="inferred from homology"/>
<gene>
    <name evidence="8" type="ORF">SVUK_LOCUS1463</name>
</gene>
<dbReference type="Proteomes" id="UP000270094">
    <property type="component" value="Unassembled WGS sequence"/>
</dbReference>
<evidence type="ECO:0000259" key="7">
    <source>
        <dbReference type="Pfam" id="PF20519"/>
    </source>
</evidence>
<keyword evidence="4" id="KW-1133">Transmembrane helix</keyword>
<dbReference type="OrthoDB" id="5852752at2759"/>
<dbReference type="GO" id="GO:0005262">
    <property type="term" value="F:calcium channel activity"/>
    <property type="evidence" value="ECO:0007669"/>
    <property type="project" value="TreeGrafter"/>
</dbReference>
<evidence type="ECO:0000256" key="2">
    <source>
        <dbReference type="ARBA" id="ARBA00007200"/>
    </source>
</evidence>
<evidence type="ECO:0000256" key="5">
    <source>
        <dbReference type="ARBA" id="ARBA00023136"/>
    </source>
</evidence>
<feature type="chain" id="PRO_5017973477" description="Polycystin domain-containing protein" evidence="6">
    <location>
        <begin position="20"/>
        <end position="137"/>
    </location>
</feature>
<dbReference type="AlphaFoldDB" id="A0A3P7K5C0"/>
<dbReference type="PANTHER" id="PTHR10877">
    <property type="entry name" value="POLYCYSTIN FAMILY MEMBER"/>
    <property type="match status" value="1"/>
</dbReference>
<keyword evidence="6" id="KW-0732">Signal</keyword>
<feature type="signal peptide" evidence="6">
    <location>
        <begin position="1"/>
        <end position="19"/>
    </location>
</feature>
<evidence type="ECO:0000256" key="3">
    <source>
        <dbReference type="ARBA" id="ARBA00022692"/>
    </source>
</evidence>
<dbReference type="Pfam" id="PF20519">
    <property type="entry name" value="Polycystin_dom"/>
    <property type="match status" value="1"/>
</dbReference>
<evidence type="ECO:0000313" key="9">
    <source>
        <dbReference type="Proteomes" id="UP000270094"/>
    </source>
</evidence>
<evidence type="ECO:0000256" key="6">
    <source>
        <dbReference type="SAM" id="SignalP"/>
    </source>
</evidence>
<comment type="similarity">
    <text evidence="2">Belongs to the polycystin family.</text>
</comment>
<keyword evidence="5" id="KW-0472">Membrane</keyword>
<evidence type="ECO:0000256" key="4">
    <source>
        <dbReference type="ARBA" id="ARBA00022989"/>
    </source>
</evidence>
<comment type="subcellular location">
    <subcellularLocation>
        <location evidence="1">Membrane</location>
        <topology evidence="1">Multi-pass membrane protein</topology>
    </subcellularLocation>
</comment>
<accession>A0A3P7K5C0</accession>
<dbReference type="InterPro" id="IPR051223">
    <property type="entry name" value="Polycystin"/>
</dbReference>
<organism evidence="8 9">
    <name type="scientific">Strongylus vulgaris</name>
    <name type="common">Blood worm</name>
    <dbReference type="NCBI Taxonomy" id="40348"/>
    <lineage>
        <taxon>Eukaryota</taxon>
        <taxon>Metazoa</taxon>
        <taxon>Ecdysozoa</taxon>
        <taxon>Nematoda</taxon>
        <taxon>Chromadorea</taxon>
        <taxon>Rhabditida</taxon>
        <taxon>Rhabditina</taxon>
        <taxon>Rhabditomorpha</taxon>
        <taxon>Strongyloidea</taxon>
        <taxon>Strongylidae</taxon>
        <taxon>Strongylus</taxon>
    </lineage>
</organism>
<reference evidence="8 9" key="1">
    <citation type="submission" date="2018-11" db="EMBL/GenBank/DDBJ databases">
        <authorList>
            <consortium name="Pathogen Informatics"/>
        </authorList>
    </citation>
    <scope>NUCLEOTIDE SEQUENCE [LARGE SCALE GENOMIC DNA]</scope>
</reference>
<dbReference type="PANTHER" id="PTHR10877:SF183">
    <property type="entry name" value="AT14535P-RELATED"/>
    <property type="match status" value="1"/>
</dbReference>
<dbReference type="EMBL" id="UYYB01002873">
    <property type="protein sequence ID" value="VDM66465.1"/>
    <property type="molecule type" value="Genomic_DNA"/>
</dbReference>
<evidence type="ECO:0000256" key="1">
    <source>
        <dbReference type="ARBA" id="ARBA00004141"/>
    </source>
</evidence>